<dbReference type="Pfam" id="PF13855">
    <property type="entry name" value="LRR_8"/>
    <property type="match status" value="2"/>
</dbReference>
<evidence type="ECO:0000256" key="1">
    <source>
        <dbReference type="ARBA" id="ARBA00022614"/>
    </source>
</evidence>
<reference evidence="4" key="2">
    <citation type="submission" date="2020-11" db="EMBL/GenBank/DDBJ databases">
        <authorList>
            <person name="McCartney M.A."/>
            <person name="Auch B."/>
            <person name="Kono T."/>
            <person name="Mallez S."/>
            <person name="Becker A."/>
            <person name="Gohl D.M."/>
            <person name="Silverstein K.A.T."/>
            <person name="Koren S."/>
            <person name="Bechman K.B."/>
            <person name="Herman A."/>
            <person name="Abrahante J.E."/>
            <person name="Garbe J."/>
        </authorList>
    </citation>
    <scope>NUCLEOTIDE SEQUENCE</scope>
    <source>
        <strain evidence="4">Duluth1</strain>
        <tissue evidence="4">Whole animal</tissue>
    </source>
</reference>
<dbReference type="PANTHER" id="PTHR46652:SF3">
    <property type="entry name" value="LEUCINE-RICH REPEAT-CONTAINING PROTEIN 9"/>
    <property type="match status" value="1"/>
</dbReference>
<dbReference type="SUPFAM" id="SSF52075">
    <property type="entry name" value="Outer arm dynein light chain 1"/>
    <property type="match status" value="1"/>
</dbReference>
<evidence type="ECO:0000313" key="5">
    <source>
        <dbReference type="Proteomes" id="UP000828390"/>
    </source>
</evidence>
<feature type="non-terminal residue" evidence="4">
    <location>
        <position position="1"/>
    </location>
</feature>
<gene>
    <name evidence="4" type="ORF">DPMN_096921</name>
</gene>
<evidence type="ECO:0000313" key="4">
    <source>
        <dbReference type="EMBL" id="KAH3854380.1"/>
    </source>
</evidence>
<evidence type="ECO:0000256" key="2">
    <source>
        <dbReference type="ARBA" id="ARBA00022737"/>
    </source>
</evidence>
<proteinExistence type="predicted"/>
<evidence type="ECO:0000256" key="3">
    <source>
        <dbReference type="SAM" id="MobiDB-lite"/>
    </source>
</evidence>
<dbReference type="Pfam" id="PF14580">
    <property type="entry name" value="LRR_9"/>
    <property type="match status" value="1"/>
</dbReference>
<dbReference type="SMART" id="SM00364">
    <property type="entry name" value="LRR_BAC"/>
    <property type="match status" value="7"/>
</dbReference>
<dbReference type="InterPro" id="IPR050836">
    <property type="entry name" value="SDS22/Internalin_LRR"/>
</dbReference>
<dbReference type="PROSITE" id="PS51450">
    <property type="entry name" value="LRR"/>
    <property type="match status" value="14"/>
</dbReference>
<keyword evidence="1" id="KW-0433">Leucine-rich repeat</keyword>
<organism evidence="4 5">
    <name type="scientific">Dreissena polymorpha</name>
    <name type="common">Zebra mussel</name>
    <name type="synonym">Mytilus polymorpha</name>
    <dbReference type="NCBI Taxonomy" id="45954"/>
    <lineage>
        <taxon>Eukaryota</taxon>
        <taxon>Metazoa</taxon>
        <taxon>Spiralia</taxon>
        <taxon>Lophotrochozoa</taxon>
        <taxon>Mollusca</taxon>
        <taxon>Bivalvia</taxon>
        <taxon>Autobranchia</taxon>
        <taxon>Heteroconchia</taxon>
        <taxon>Euheterodonta</taxon>
        <taxon>Imparidentia</taxon>
        <taxon>Neoheterodontei</taxon>
        <taxon>Myida</taxon>
        <taxon>Dreissenoidea</taxon>
        <taxon>Dreissenidae</taxon>
        <taxon>Dreissena</taxon>
    </lineage>
</organism>
<dbReference type="SMART" id="SM00365">
    <property type="entry name" value="LRR_SD22"/>
    <property type="match status" value="12"/>
</dbReference>
<keyword evidence="5" id="KW-1185">Reference proteome</keyword>
<feature type="compositionally biased region" description="Polar residues" evidence="3">
    <location>
        <begin position="1250"/>
        <end position="1266"/>
    </location>
</feature>
<dbReference type="EMBL" id="JAIWYP010000003">
    <property type="protein sequence ID" value="KAH3854380.1"/>
    <property type="molecule type" value="Genomic_DNA"/>
</dbReference>
<dbReference type="InterPro" id="IPR025875">
    <property type="entry name" value="Leu-rich_rpt_4"/>
</dbReference>
<dbReference type="InterPro" id="IPR032675">
    <property type="entry name" value="LRR_dom_sf"/>
</dbReference>
<sequence length="1324" mass="151060">DLTHLMRLPHLKSLSLKDPLYSPAPVSLLCNYATHVLYHLPALTRLDTYEVSSKTMTEVAETTVLKKKMYYNMRIRTVYRNMAQVIEKMQTYQQHLLHFPQERLRALISVLKEMENSDITHEYDQPNVTSNTVNSDNQQMDLQKLSSSPLFTAKLEAVRERVKKWEKKCAEIEWFYEEMVSRFKESASTLVNRMVVELESGGNVRYEEGSPSDLWFTSCHDLVLSRFCASDYREHGIVAIKIRRIIRLHNRILRNRFDEKLTSIVDDPEGEYYISNRSVGYKKLLEYLFWMWDPALSGGTLEPERVLEEGFMDADNYLKLGRDGAVPLSNSLSLADRHRINHLIQKNRGKDTQELCPFKYGQLVISKVYLGKNAKVMDDKMIQQQSYSKLDSVYRPRKMCIRQEKNILNLESAPCECSSRQCEWYIFDRDLVLPEYIVEYEYVTKMHAKSPFAAFNDVLLDNKDSSYPSPPPLEEDKGIDSDVLNMEPQSKQRPRLISLTDELLLKLTMEQELEHIMVLNLHGNGLTRLKPLQPLRSLRRLVVSFNELTRLDELAHMGLEQLDASFNKITTLEGLKGLNKLKMLDLSWNKLTNTKDELSLLRKHTPNVTALDVRNNPWQKAYNLRLRIIGRLKSLSVLNRIPVHESESSSALRVAAGSRISQVSLLTFSRTDQSRPRSLSLLSTSQIMCAMSRNKPERVNDHDTHWYSKITALNLDGQHITKLSNLEKLEHLKYASFNNNDITKIEGLDHCHKLEELSIENNCITKVEGLSKISSLRRLSLGLNYITTIDNSGFQSLVHLHYLALDNNELTTIVGLQNCTPLMELYVGNNRMANIRDVFHLKGLGNLVILDMYGNPVANDNDNYRLFVIYHLRTLKALDGTAIEAAEGNNAKDMFGGRLTPDFVAEKLGHSNFLDVREVDLPSSGIRIVDLGARDVFLNLRSINLEHNNLTSFSGLIYLPNLRVLCLNHNRIECVMPKPKQPSKSKTTLTGNQATLRNGADLFNQDSSLNPVLENLEVLHLGYNCIKDMAALQLSRLTGLKALFLQGNEIQKVEGMEGLHDLRELVLDRNKIKNVCETSFNNQWNLQELHMEENRLRELANFNCLENLQRLYLGSNRIQEVIELENLDGLHNLIEISVVNNPAARRHLHRPLLVYRLKNLMVIDGIPVTEEERAKAELYFMDQQPGLAGVVAADGSLPGIGQYKAQVPVKVTNMQLATSPLWNGSIFYDDTSAAQDIAQRGGGRRRSKQNGEASNQPAPLGRTNTMYQAGCGGTGGYGGFAYTNSGNRAQFYLNQIPYVATQPSQTAEYVEWLTRMNNNRNNRK</sequence>
<dbReference type="SMART" id="SM00369">
    <property type="entry name" value="LRR_TYP"/>
    <property type="match status" value="10"/>
</dbReference>
<dbReference type="SUPFAM" id="SSF52058">
    <property type="entry name" value="L domain-like"/>
    <property type="match status" value="1"/>
</dbReference>
<dbReference type="Gene3D" id="3.80.10.10">
    <property type="entry name" value="Ribonuclease Inhibitor"/>
    <property type="match status" value="5"/>
</dbReference>
<dbReference type="Proteomes" id="UP000828390">
    <property type="component" value="Unassembled WGS sequence"/>
</dbReference>
<evidence type="ECO:0008006" key="6">
    <source>
        <dbReference type="Google" id="ProtNLM"/>
    </source>
</evidence>
<accession>A0A9D4LAA3</accession>
<feature type="region of interest" description="Disordered" evidence="3">
    <location>
        <begin position="1237"/>
        <end position="1266"/>
    </location>
</feature>
<protein>
    <recommendedName>
        <fullName evidence="6">Leucine-rich repeat-containing protein 9</fullName>
    </recommendedName>
</protein>
<dbReference type="Pfam" id="PF12799">
    <property type="entry name" value="LRR_4"/>
    <property type="match status" value="1"/>
</dbReference>
<comment type="caution">
    <text evidence="4">The sequence shown here is derived from an EMBL/GenBank/DDBJ whole genome shotgun (WGS) entry which is preliminary data.</text>
</comment>
<name>A0A9D4LAA3_DREPO</name>
<dbReference type="PANTHER" id="PTHR46652">
    <property type="entry name" value="LEUCINE-RICH REPEAT AND IQ DOMAIN-CONTAINING PROTEIN 1-RELATED"/>
    <property type="match status" value="1"/>
</dbReference>
<dbReference type="InterPro" id="IPR001611">
    <property type="entry name" value="Leu-rich_rpt"/>
</dbReference>
<keyword evidence="2" id="KW-0677">Repeat</keyword>
<reference evidence="4" key="1">
    <citation type="journal article" date="2019" name="bioRxiv">
        <title>The Genome of the Zebra Mussel, Dreissena polymorpha: A Resource for Invasive Species Research.</title>
        <authorList>
            <person name="McCartney M.A."/>
            <person name="Auch B."/>
            <person name="Kono T."/>
            <person name="Mallez S."/>
            <person name="Zhang Y."/>
            <person name="Obille A."/>
            <person name="Becker A."/>
            <person name="Abrahante J.E."/>
            <person name="Garbe J."/>
            <person name="Badalamenti J.P."/>
            <person name="Herman A."/>
            <person name="Mangelson H."/>
            <person name="Liachko I."/>
            <person name="Sullivan S."/>
            <person name="Sone E.D."/>
            <person name="Koren S."/>
            <person name="Silverstein K.A.T."/>
            <person name="Beckman K.B."/>
            <person name="Gohl D.M."/>
        </authorList>
    </citation>
    <scope>NUCLEOTIDE SEQUENCE</scope>
    <source>
        <strain evidence="4">Duluth1</strain>
        <tissue evidence="4">Whole animal</tissue>
    </source>
</reference>
<dbReference type="InterPro" id="IPR003591">
    <property type="entry name" value="Leu-rich_rpt_typical-subtyp"/>
</dbReference>